<reference evidence="4" key="2">
    <citation type="journal article" date="2019" name="Int. J. Syst. Evol. Microbiol.">
        <title>The Global Catalogue of Microorganisms (GCM) 10K type strain sequencing project: providing services to taxonomists for standard genome sequencing and annotation.</title>
        <authorList>
            <consortium name="The Broad Institute Genomics Platform"/>
            <consortium name="The Broad Institute Genome Sequencing Center for Infectious Disease"/>
            <person name="Wu L."/>
            <person name="Ma J."/>
        </authorList>
    </citation>
    <scope>NUCLEOTIDE SEQUENCE [LARGE SCALE GENOMIC DNA]</scope>
    <source>
        <strain evidence="4">CGMCC 1.15287</strain>
    </source>
</reference>
<dbReference type="EMBL" id="JACIEF010000003">
    <property type="protein sequence ID" value="MBB4109550.1"/>
    <property type="molecule type" value="Genomic_DNA"/>
</dbReference>
<organism evidence="2 3">
    <name type="scientific">Pedobacter zeae</name>
    <dbReference type="NCBI Taxonomy" id="1737356"/>
    <lineage>
        <taxon>Bacteria</taxon>
        <taxon>Pseudomonadati</taxon>
        <taxon>Bacteroidota</taxon>
        <taxon>Sphingobacteriia</taxon>
        <taxon>Sphingobacteriales</taxon>
        <taxon>Sphingobacteriaceae</taxon>
        <taxon>Pedobacter</taxon>
    </lineage>
</organism>
<dbReference type="RefSeq" id="WP_183766644.1">
    <property type="nucleotide sequence ID" value="NZ_BMHZ01000003.1"/>
</dbReference>
<comment type="caution">
    <text evidence="2">The sequence shown here is derived from an EMBL/GenBank/DDBJ whole genome shotgun (WGS) entry which is preliminary data.</text>
</comment>
<evidence type="ECO:0008006" key="5">
    <source>
        <dbReference type="Google" id="ProtNLM"/>
    </source>
</evidence>
<keyword evidence="4" id="KW-1185">Reference proteome</keyword>
<protein>
    <recommendedName>
        <fullName evidence="5">Phosphatidylcholine 1-acylhydrolase</fullName>
    </recommendedName>
</protein>
<gene>
    <name evidence="1" type="ORF">GCM10007422_33110</name>
    <name evidence="2" type="ORF">GGQ60_003559</name>
</gene>
<name>A0A7W6KF56_9SPHI</name>
<evidence type="ECO:0000313" key="1">
    <source>
        <dbReference type="EMBL" id="GGH12869.1"/>
    </source>
</evidence>
<accession>A0A7W6KF56</accession>
<evidence type="ECO:0000313" key="2">
    <source>
        <dbReference type="EMBL" id="MBB4109550.1"/>
    </source>
</evidence>
<dbReference type="Proteomes" id="UP000532273">
    <property type="component" value="Unassembled WGS sequence"/>
</dbReference>
<sequence length="343" mass="40219">MKKFALITLIIFICNGTKAQDQDPIKSDTTRYLNLKYIGFYRQNHPLSYIAPLGELGSKNKYIFSSRLSTSFMILGTKGSRLAAALIPDFTIRMLDLNSKPVYTPDFRIGGAFYYRLNNDENNYKYATLGFMHHSNGQDNTPRQVVGTLNYKDWDFSTNYIYGRYNWGRVKSNGNILKSSLNQQVEFKSNGLFGYDNVIKGDYGFTRIGYSVSYRTYSYFYDLLTKDEKENNKRVPNKEDDRKGWLNKERFRWNLETTYAINKYDSYNFFAVKRRLNIEATAYYSPFWMRQTSLMLGTGYYGEDPYNIYFKDKYAWVRFGIAVGFLKYTAKARGKSYESQELN</sequence>
<dbReference type="EMBL" id="BMHZ01000003">
    <property type="protein sequence ID" value="GGH12869.1"/>
    <property type="molecule type" value="Genomic_DNA"/>
</dbReference>
<reference evidence="2 3" key="3">
    <citation type="submission" date="2020-08" db="EMBL/GenBank/DDBJ databases">
        <title>Genomic Encyclopedia of Type Strains, Phase IV (KMG-IV): sequencing the most valuable type-strain genomes for metagenomic binning, comparative biology and taxonomic classification.</title>
        <authorList>
            <person name="Goeker M."/>
        </authorList>
    </citation>
    <scope>NUCLEOTIDE SEQUENCE [LARGE SCALE GENOMIC DNA]</scope>
    <source>
        <strain evidence="2 3">DSM 100774</strain>
    </source>
</reference>
<proteinExistence type="predicted"/>
<dbReference type="AlphaFoldDB" id="A0A7W6KF56"/>
<evidence type="ECO:0000313" key="4">
    <source>
        <dbReference type="Proteomes" id="UP000642938"/>
    </source>
</evidence>
<reference evidence="1" key="1">
    <citation type="journal article" date="2014" name="Int. J. Syst. Evol. Microbiol.">
        <title>Complete genome of a new Firmicutes species belonging to the dominant human colonic microbiota ('Ruminococcus bicirculans') reveals two chromosomes and a selective capacity to utilize plant glucans.</title>
        <authorList>
            <consortium name="NISC Comparative Sequencing Program"/>
            <person name="Wegmann U."/>
            <person name="Louis P."/>
            <person name="Goesmann A."/>
            <person name="Henrissat B."/>
            <person name="Duncan S.H."/>
            <person name="Flint H.J."/>
        </authorList>
    </citation>
    <scope>NUCLEOTIDE SEQUENCE</scope>
    <source>
        <strain evidence="1">CGMCC 1.15287</strain>
    </source>
</reference>
<reference evidence="1" key="4">
    <citation type="submission" date="2024-05" db="EMBL/GenBank/DDBJ databases">
        <authorList>
            <person name="Sun Q."/>
            <person name="Zhou Y."/>
        </authorList>
    </citation>
    <scope>NUCLEOTIDE SEQUENCE</scope>
    <source>
        <strain evidence="1">CGMCC 1.15287</strain>
    </source>
</reference>
<dbReference type="Proteomes" id="UP000642938">
    <property type="component" value="Unassembled WGS sequence"/>
</dbReference>
<evidence type="ECO:0000313" key="3">
    <source>
        <dbReference type="Proteomes" id="UP000532273"/>
    </source>
</evidence>